<gene>
    <name evidence="15" type="ORF">GEV47_07615</name>
</gene>
<evidence type="ECO:0000256" key="3">
    <source>
        <dbReference type="ARBA" id="ARBA00022448"/>
    </source>
</evidence>
<dbReference type="PANTHER" id="PTHR32552">
    <property type="entry name" value="FERRICHROME IRON RECEPTOR-RELATED"/>
    <property type="match status" value="1"/>
</dbReference>
<keyword evidence="3 10" id="KW-0813">Transport</keyword>
<keyword evidence="6 11" id="KW-0798">TonB box</keyword>
<dbReference type="GO" id="GO:0009279">
    <property type="term" value="C:cell outer membrane"/>
    <property type="evidence" value="ECO:0007669"/>
    <property type="project" value="UniProtKB-SubCell"/>
</dbReference>
<keyword evidence="8 15" id="KW-0675">Receptor</keyword>
<evidence type="ECO:0000256" key="4">
    <source>
        <dbReference type="ARBA" id="ARBA00022452"/>
    </source>
</evidence>
<evidence type="ECO:0000256" key="8">
    <source>
        <dbReference type="ARBA" id="ARBA00023170"/>
    </source>
</evidence>
<dbReference type="Pfam" id="PF00593">
    <property type="entry name" value="TonB_dep_Rec_b-barrel"/>
    <property type="match status" value="1"/>
</dbReference>
<dbReference type="Pfam" id="PF07715">
    <property type="entry name" value="Plug"/>
    <property type="match status" value="1"/>
</dbReference>
<dbReference type="PROSITE" id="PS51257">
    <property type="entry name" value="PROKAR_LIPOPROTEIN"/>
    <property type="match status" value="1"/>
</dbReference>
<keyword evidence="5 10" id="KW-0812">Transmembrane</keyword>
<accession>A0A843YSR3</accession>
<sequence>MRAFQSHGKSRISQQLQQLLVLSIAAACNAAYADDTDMSDEISTVEINAPRRVANEKLLLDRVSSGSRLDMSVRETPASISIVDRSTIEARGASDTQQILNGVPGITAASPPGSAGFVSYRGFSGSQITQLFNGITVQYDAIAARPIDSWIIDRVETVGGASSFLYGSGAVGGSINYITKLANRDGNATDVFSSAGTNNSAVLAAGFNRQISGDNAETSDNNTANYLRIDVSRSANDGDGDYSIEGERRRASTVAVSLLSDITPQLSHTLAYEYQNEIVKRPYWGTPVLNPIAGTAVIDSNLRFKNYNAEDGRYDQSVQWLRSMIDYRLSDATSFKNTLYHYQALRNYRNIETYRYTPDNSMIQRSGGLLQRHEQDMTGNRFEVLHKATLAGLASDWAAGADYSVNRVTRFPRSYPGVIDTVSPYDFNPGEFFDIPGMTLGNGPDKTNRTTTLAVFLENRTQLLSQLALVSALRHDQIDLTVTNKREVTPTNPAFFKRSYQPTTGRLGLVYDITPHANVYVQYSTAADPPSGVLSTANLAQVQDFGLTTGRQFEVGSKIDFWNGRGNATIAAYTITRKNLAIADVNNPGMTLPVGRQSSKGIELAFGVRASQALKVQGNLALVSAQYDDFMENVNGIAVSRAGKRPTNTPTSVANLWLDYSFMPNWSAGADARYVSSVFANNANTVRASAYTIFGVNLSYRLQQNTTITARIKNLTDKIYAAYITGTPMVYLGAPRTFEVSLAANF</sequence>
<dbReference type="InterPro" id="IPR000531">
    <property type="entry name" value="Beta-barrel_TonB"/>
</dbReference>
<dbReference type="Gene3D" id="2.170.130.10">
    <property type="entry name" value="TonB-dependent receptor, plug domain"/>
    <property type="match status" value="1"/>
</dbReference>
<evidence type="ECO:0000256" key="7">
    <source>
        <dbReference type="ARBA" id="ARBA00023136"/>
    </source>
</evidence>
<evidence type="ECO:0000256" key="12">
    <source>
        <dbReference type="SAM" id="SignalP"/>
    </source>
</evidence>
<dbReference type="PANTHER" id="PTHR32552:SF84">
    <property type="entry name" value="TONB-DEPENDENT RECEPTOR-RELATED"/>
    <property type="match status" value="1"/>
</dbReference>
<evidence type="ECO:0000256" key="11">
    <source>
        <dbReference type="RuleBase" id="RU003357"/>
    </source>
</evidence>
<evidence type="ECO:0000256" key="10">
    <source>
        <dbReference type="PROSITE-ProRule" id="PRU01360"/>
    </source>
</evidence>
<dbReference type="GO" id="GO:0015344">
    <property type="term" value="F:siderophore uptake transmembrane transporter activity"/>
    <property type="evidence" value="ECO:0007669"/>
    <property type="project" value="TreeGrafter"/>
</dbReference>
<proteinExistence type="inferred from homology"/>
<evidence type="ECO:0000256" key="2">
    <source>
        <dbReference type="ARBA" id="ARBA00009810"/>
    </source>
</evidence>
<evidence type="ECO:0000313" key="15">
    <source>
        <dbReference type="EMBL" id="MQR00548.1"/>
    </source>
</evidence>
<dbReference type="InterPro" id="IPR039426">
    <property type="entry name" value="TonB-dep_rcpt-like"/>
</dbReference>
<feature type="domain" description="TonB-dependent receptor plug" evidence="14">
    <location>
        <begin position="73"/>
        <end position="173"/>
    </location>
</feature>
<dbReference type="OrthoDB" id="127311at2"/>
<reference evidence="15 16" key="1">
    <citation type="submission" date="2019-10" db="EMBL/GenBank/DDBJ databases">
        <title>Glaciimonas soli sp. nov., a psychrophilic bacterium isolated from the forest soil of a high elevation mountain in Taiwan.</title>
        <authorList>
            <person name="Wang L.-T."/>
            <person name="Shieh W.Y."/>
        </authorList>
    </citation>
    <scope>NUCLEOTIDE SEQUENCE [LARGE SCALE GENOMIC DNA]</scope>
    <source>
        <strain evidence="15 16">GS1</strain>
    </source>
</reference>
<dbReference type="Proteomes" id="UP000451565">
    <property type="component" value="Unassembled WGS sequence"/>
</dbReference>
<dbReference type="InterPro" id="IPR012910">
    <property type="entry name" value="Plug_dom"/>
</dbReference>
<keyword evidence="7 10" id="KW-0472">Membrane</keyword>
<keyword evidence="9 10" id="KW-0998">Cell outer membrane</keyword>
<dbReference type="AlphaFoldDB" id="A0A843YSR3"/>
<name>A0A843YSR3_9BURK</name>
<keyword evidence="12" id="KW-0732">Signal</keyword>
<comment type="subcellular location">
    <subcellularLocation>
        <location evidence="1 10">Cell outer membrane</location>
        <topology evidence="1 10">Multi-pass membrane protein</topology>
    </subcellularLocation>
</comment>
<evidence type="ECO:0000313" key="16">
    <source>
        <dbReference type="Proteomes" id="UP000451565"/>
    </source>
</evidence>
<evidence type="ECO:0000256" key="5">
    <source>
        <dbReference type="ARBA" id="ARBA00022692"/>
    </source>
</evidence>
<keyword evidence="4 10" id="KW-1134">Transmembrane beta strand</keyword>
<comment type="similarity">
    <text evidence="2 10 11">Belongs to the TonB-dependent receptor family.</text>
</comment>
<dbReference type="EMBL" id="WINI01000003">
    <property type="protein sequence ID" value="MQR00548.1"/>
    <property type="molecule type" value="Genomic_DNA"/>
</dbReference>
<protein>
    <submittedName>
        <fullName evidence="15">TonB-dependent receptor</fullName>
    </submittedName>
</protein>
<organism evidence="15 16">
    <name type="scientific">Glaciimonas soli</name>
    <dbReference type="NCBI Taxonomy" id="2590999"/>
    <lineage>
        <taxon>Bacteria</taxon>
        <taxon>Pseudomonadati</taxon>
        <taxon>Pseudomonadota</taxon>
        <taxon>Betaproteobacteria</taxon>
        <taxon>Burkholderiales</taxon>
        <taxon>Oxalobacteraceae</taxon>
        <taxon>Glaciimonas</taxon>
    </lineage>
</organism>
<dbReference type="CDD" id="cd01347">
    <property type="entry name" value="ligand_gated_channel"/>
    <property type="match status" value="1"/>
</dbReference>
<dbReference type="SUPFAM" id="SSF56935">
    <property type="entry name" value="Porins"/>
    <property type="match status" value="1"/>
</dbReference>
<dbReference type="RefSeq" id="WP_153234133.1">
    <property type="nucleotide sequence ID" value="NZ_WINI01000003.1"/>
</dbReference>
<feature type="signal peptide" evidence="12">
    <location>
        <begin position="1"/>
        <end position="33"/>
    </location>
</feature>
<keyword evidence="16" id="KW-1185">Reference proteome</keyword>
<evidence type="ECO:0000259" key="13">
    <source>
        <dbReference type="Pfam" id="PF00593"/>
    </source>
</evidence>
<dbReference type="PROSITE" id="PS52016">
    <property type="entry name" value="TONB_DEPENDENT_REC_3"/>
    <property type="match status" value="1"/>
</dbReference>
<evidence type="ECO:0000256" key="9">
    <source>
        <dbReference type="ARBA" id="ARBA00023237"/>
    </source>
</evidence>
<comment type="caution">
    <text evidence="15">The sequence shown here is derived from an EMBL/GenBank/DDBJ whole genome shotgun (WGS) entry which is preliminary data.</text>
</comment>
<evidence type="ECO:0000259" key="14">
    <source>
        <dbReference type="Pfam" id="PF07715"/>
    </source>
</evidence>
<dbReference type="InterPro" id="IPR036942">
    <property type="entry name" value="Beta-barrel_TonB_sf"/>
</dbReference>
<feature type="chain" id="PRO_5032470342" evidence="12">
    <location>
        <begin position="34"/>
        <end position="746"/>
    </location>
</feature>
<feature type="domain" description="TonB-dependent receptor-like beta-barrel" evidence="13">
    <location>
        <begin position="300"/>
        <end position="715"/>
    </location>
</feature>
<dbReference type="Gene3D" id="2.40.170.20">
    <property type="entry name" value="TonB-dependent receptor, beta-barrel domain"/>
    <property type="match status" value="1"/>
</dbReference>
<evidence type="ECO:0000256" key="1">
    <source>
        <dbReference type="ARBA" id="ARBA00004571"/>
    </source>
</evidence>
<dbReference type="InterPro" id="IPR037066">
    <property type="entry name" value="Plug_dom_sf"/>
</dbReference>
<evidence type="ECO:0000256" key="6">
    <source>
        <dbReference type="ARBA" id="ARBA00023077"/>
    </source>
</evidence>